<dbReference type="STRING" id="240427.AYR62_03380"/>
<reference evidence="1 2" key="1">
    <citation type="submission" date="2016-03" db="EMBL/GenBank/DDBJ databases">
        <title>Pediococcus and Lactobacillus from brewery environment - whole genome sequencing and assembly.</title>
        <authorList>
            <person name="Behr J."/>
            <person name="Geissler A.J."/>
            <person name="Vogel R.F."/>
        </authorList>
    </citation>
    <scope>NUCLEOTIDE SEQUENCE [LARGE SCALE GENOMIC DNA]</scope>
    <source>
        <strain evidence="1 2">TMW 1.1995</strain>
    </source>
</reference>
<organism evidence="1 2">
    <name type="scientific">Secundilactobacillus paracollinoides</name>
    <dbReference type="NCBI Taxonomy" id="240427"/>
    <lineage>
        <taxon>Bacteria</taxon>
        <taxon>Bacillati</taxon>
        <taxon>Bacillota</taxon>
        <taxon>Bacilli</taxon>
        <taxon>Lactobacillales</taxon>
        <taxon>Lactobacillaceae</taxon>
        <taxon>Secundilactobacillus</taxon>
    </lineage>
</organism>
<dbReference type="EMBL" id="CP014924">
    <property type="protein sequence ID" value="ANZ67514.1"/>
    <property type="molecule type" value="Genomic_DNA"/>
</dbReference>
<proteinExistence type="predicted"/>
<dbReference type="KEGG" id="lpd:AYR62_03380"/>
<dbReference type="RefSeq" id="WP_056987136.1">
    <property type="nucleotide sequence ID" value="NZ_CP014912.1"/>
</dbReference>
<keyword evidence="2" id="KW-1185">Reference proteome</keyword>
<protein>
    <recommendedName>
        <fullName evidence="3">N-acetyltransferase domain-containing protein</fullName>
    </recommendedName>
</protein>
<evidence type="ECO:0000313" key="2">
    <source>
        <dbReference type="Proteomes" id="UP000093267"/>
    </source>
</evidence>
<sequence length="176" mass="19875">MAAQLAETLNQQVVYQVRELTHENDAQIYALQKANQAFFSLFMDHHLTHQEAVADLDSVATQAKANQKYYLGFFDHDKLVASLDLMIDYPGPKIVWIGQYLTDPQTVSDAQKTTLLAQVLKTLRQLATQTVQLILPKRDVTDQKFYEALKFEAVSETKAPLAGSSVDVVIYQRQLS</sequence>
<gene>
    <name evidence="1" type="ORF">AYR63_10395</name>
</gene>
<name>A0A1B2IZJ8_9LACO</name>
<dbReference type="OrthoDB" id="9782266at2"/>
<dbReference type="SUPFAM" id="SSF55729">
    <property type="entry name" value="Acyl-CoA N-acyltransferases (Nat)"/>
    <property type="match status" value="1"/>
</dbReference>
<dbReference type="InterPro" id="IPR016181">
    <property type="entry name" value="Acyl_CoA_acyltransferase"/>
</dbReference>
<dbReference type="AlphaFoldDB" id="A0A1B2IZJ8"/>
<dbReference type="Proteomes" id="UP000093267">
    <property type="component" value="Chromosome"/>
</dbReference>
<evidence type="ECO:0000313" key="1">
    <source>
        <dbReference type="EMBL" id="ANZ67514.1"/>
    </source>
</evidence>
<accession>A0A1B2IZJ8</accession>
<dbReference type="Gene3D" id="3.40.630.30">
    <property type="match status" value="1"/>
</dbReference>
<evidence type="ECO:0008006" key="3">
    <source>
        <dbReference type="Google" id="ProtNLM"/>
    </source>
</evidence>